<organism evidence="1 2">
    <name type="scientific">Umezawaea tangerina</name>
    <dbReference type="NCBI Taxonomy" id="84725"/>
    <lineage>
        <taxon>Bacteria</taxon>
        <taxon>Bacillati</taxon>
        <taxon>Actinomycetota</taxon>
        <taxon>Actinomycetes</taxon>
        <taxon>Pseudonocardiales</taxon>
        <taxon>Pseudonocardiaceae</taxon>
        <taxon>Umezawaea</taxon>
    </lineage>
</organism>
<sequence>MTSAKNSDLHRALGELRRCLGALRAAHGDHAVIRRLVNGVERLEIDAADLPNLVPVPGYAPDEVVYVPDAPYDPDLWSNADDEGIGGRRPHIA</sequence>
<accession>A0A2T0T1T1</accession>
<dbReference type="AlphaFoldDB" id="A0A2T0T1T1"/>
<evidence type="ECO:0000313" key="1">
    <source>
        <dbReference type="EMBL" id="PRY39616.1"/>
    </source>
</evidence>
<protein>
    <submittedName>
        <fullName evidence="1">Uncharacterized protein</fullName>
    </submittedName>
</protein>
<evidence type="ECO:0000313" key="2">
    <source>
        <dbReference type="Proteomes" id="UP000239494"/>
    </source>
</evidence>
<name>A0A2T0T1T1_9PSEU</name>
<gene>
    <name evidence="1" type="ORF">CLV43_107200</name>
</gene>
<dbReference type="OrthoDB" id="5194954at2"/>
<keyword evidence="2" id="KW-1185">Reference proteome</keyword>
<proteinExistence type="predicted"/>
<dbReference type="Proteomes" id="UP000239494">
    <property type="component" value="Unassembled WGS sequence"/>
</dbReference>
<reference evidence="1 2" key="1">
    <citation type="submission" date="2018-03" db="EMBL/GenBank/DDBJ databases">
        <title>Genomic Encyclopedia of Archaeal and Bacterial Type Strains, Phase II (KMG-II): from individual species to whole genera.</title>
        <authorList>
            <person name="Goeker M."/>
        </authorList>
    </citation>
    <scope>NUCLEOTIDE SEQUENCE [LARGE SCALE GENOMIC DNA]</scope>
    <source>
        <strain evidence="1 2">DSM 44720</strain>
    </source>
</reference>
<dbReference type="RefSeq" id="WP_106189540.1">
    <property type="nucleotide sequence ID" value="NZ_PVTF01000007.1"/>
</dbReference>
<dbReference type="EMBL" id="PVTF01000007">
    <property type="protein sequence ID" value="PRY39616.1"/>
    <property type="molecule type" value="Genomic_DNA"/>
</dbReference>
<comment type="caution">
    <text evidence="1">The sequence shown here is derived from an EMBL/GenBank/DDBJ whole genome shotgun (WGS) entry which is preliminary data.</text>
</comment>